<evidence type="ECO:0008006" key="9">
    <source>
        <dbReference type="Google" id="ProtNLM"/>
    </source>
</evidence>
<dbReference type="Proteomes" id="UP000317422">
    <property type="component" value="Unassembled WGS sequence"/>
</dbReference>
<dbReference type="PANTHER" id="PTHR30168">
    <property type="entry name" value="PUTATIVE MEMBRANE PROTEIN YPFJ"/>
    <property type="match status" value="1"/>
</dbReference>
<evidence type="ECO:0000256" key="1">
    <source>
        <dbReference type="ARBA" id="ARBA00004167"/>
    </source>
</evidence>
<dbReference type="RefSeq" id="WP_141926035.1">
    <property type="nucleotide sequence ID" value="NZ_VFQC01000003.1"/>
</dbReference>
<feature type="region of interest" description="Disordered" evidence="5">
    <location>
        <begin position="60"/>
        <end position="93"/>
    </location>
</feature>
<comment type="caution">
    <text evidence="7">The sequence shown here is derived from an EMBL/GenBank/DDBJ whole genome shotgun (WGS) entry which is preliminary data.</text>
</comment>
<evidence type="ECO:0000256" key="4">
    <source>
        <dbReference type="ARBA" id="ARBA00023136"/>
    </source>
</evidence>
<evidence type="ECO:0000256" key="3">
    <source>
        <dbReference type="ARBA" id="ARBA00022989"/>
    </source>
</evidence>
<proteinExistence type="predicted"/>
<gene>
    <name evidence="7" type="ORF">FHX37_4322</name>
</gene>
<reference evidence="7 8" key="1">
    <citation type="submission" date="2019-06" db="EMBL/GenBank/DDBJ databases">
        <title>Sequencing the genomes of 1000 actinobacteria strains.</title>
        <authorList>
            <person name="Klenk H.-P."/>
        </authorList>
    </citation>
    <scope>NUCLEOTIDE SEQUENCE [LARGE SCALE GENOMIC DNA]</scope>
    <source>
        <strain evidence="7 8">DSM 45015</strain>
    </source>
</reference>
<organism evidence="7 8">
    <name type="scientific">Haloactinospora alba</name>
    <dbReference type="NCBI Taxonomy" id="405555"/>
    <lineage>
        <taxon>Bacteria</taxon>
        <taxon>Bacillati</taxon>
        <taxon>Actinomycetota</taxon>
        <taxon>Actinomycetes</taxon>
        <taxon>Streptosporangiales</taxon>
        <taxon>Nocardiopsidaceae</taxon>
        <taxon>Haloactinospora</taxon>
    </lineage>
</organism>
<dbReference type="OrthoDB" id="9774900at2"/>
<feature type="region of interest" description="Disordered" evidence="5">
    <location>
        <begin position="1"/>
        <end position="29"/>
    </location>
</feature>
<accession>A0A543N717</accession>
<comment type="subcellular location">
    <subcellularLocation>
        <location evidence="1">Membrane</location>
        <topology evidence="1">Single-pass membrane protein</topology>
    </subcellularLocation>
</comment>
<feature type="transmembrane region" description="Helical" evidence="6">
    <location>
        <begin position="34"/>
        <end position="59"/>
    </location>
</feature>
<dbReference type="GO" id="GO:0016020">
    <property type="term" value="C:membrane"/>
    <property type="evidence" value="ECO:0007669"/>
    <property type="project" value="UniProtKB-SubCell"/>
</dbReference>
<name>A0A543N717_9ACTN</name>
<dbReference type="EMBL" id="VFQC01000003">
    <property type="protein sequence ID" value="TQN27600.1"/>
    <property type="molecule type" value="Genomic_DNA"/>
</dbReference>
<evidence type="ECO:0000256" key="2">
    <source>
        <dbReference type="ARBA" id="ARBA00022692"/>
    </source>
</evidence>
<feature type="compositionally biased region" description="Basic and acidic residues" evidence="5">
    <location>
        <begin position="278"/>
        <end position="291"/>
    </location>
</feature>
<protein>
    <recommendedName>
        <fullName evidence="9">Metalloprotease</fullName>
    </recommendedName>
</protein>
<dbReference type="InterPro" id="IPR007343">
    <property type="entry name" value="Uncharacterised_pept_Zn_put"/>
</dbReference>
<dbReference type="AlphaFoldDB" id="A0A543N717"/>
<dbReference type="Pfam" id="PF04228">
    <property type="entry name" value="Zn_peptidase"/>
    <property type="match status" value="1"/>
</dbReference>
<evidence type="ECO:0000313" key="7">
    <source>
        <dbReference type="EMBL" id="TQN27600.1"/>
    </source>
</evidence>
<keyword evidence="2 6" id="KW-0812">Transmembrane</keyword>
<evidence type="ECO:0000313" key="8">
    <source>
        <dbReference type="Proteomes" id="UP000317422"/>
    </source>
</evidence>
<feature type="region of interest" description="Disordered" evidence="5">
    <location>
        <begin position="278"/>
        <end position="303"/>
    </location>
</feature>
<evidence type="ECO:0000256" key="5">
    <source>
        <dbReference type="SAM" id="MobiDB-lite"/>
    </source>
</evidence>
<keyword evidence="4 6" id="KW-0472">Membrane</keyword>
<sequence>MAERKRAATGEEGSARLAHPNLSRRSSPRPRLDIGITVVVLTGLTAVGLAGFVSFSTLFSPEQPLPEPVDRRAGGGSSEGPPPGTGSGSEVLTANPLYTTGQLAEVTCEAPGLDPDDEESMERFLHRVTDCLDEAWREQFSHTEAGFEPPDRIYWYASGKSPCGNYPMRNTAAFYCQANEGLYLGVDDIVENSGESTDPETYTFLLSHEYAHHVQGEAGILDYFHEQRRQESEDTKQERLTRRSELQANCLGGAFLGTVADSYPIGAAERENVLADAQRRGDYDTGERTHGSPENGKLWTAHGMDRRDPAACDTWKAGRDLVD</sequence>
<dbReference type="PANTHER" id="PTHR30168:SF0">
    <property type="entry name" value="INNER MEMBRANE PROTEIN"/>
    <property type="match status" value="1"/>
</dbReference>
<evidence type="ECO:0000256" key="6">
    <source>
        <dbReference type="SAM" id="Phobius"/>
    </source>
</evidence>
<keyword evidence="3 6" id="KW-1133">Transmembrane helix</keyword>
<keyword evidence="8" id="KW-1185">Reference proteome</keyword>